<sequence length="82" mass="8787">MALGKQGGTATGVLLLAALVAMAMVFTSCHAAAVCQSVVPCDAVTCFEYCQKNNFKNFQPICYPIGQGNRYYPTCCCRPRVA</sequence>
<name>A0A5J9UJF5_9POAL</name>
<dbReference type="EMBL" id="RWGY01000013">
    <property type="protein sequence ID" value="TVU23397.1"/>
    <property type="molecule type" value="Genomic_DNA"/>
</dbReference>
<evidence type="ECO:0008006" key="5">
    <source>
        <dbReference type="Google" id="ProtNLM"/>
    </source>
</evidence>
<dbReference type="EMBL" id="RWGY01000013">
    <property type="protein sequence ID" value="TVU23475.1"/>
    <property type="molecule type" value="Genomic_DNA"/>
</dbReference>
<keyword evidence="4" id="KW-1185">Reference proteome</keyword>
<feature type="signal peptide" evidence="1">
    <location>
        <begin position="1"/>
        <end position="31"/>
    </location>
</feature>
<evidence type="ECO:0000313" key="2">
    <source>
        <dbReference type="EMBL" id="TVU23397.1"/>
    </source>
</evidence>
<keyword evidence="1" id="KW-0732">Signal</keyword>
<dbReference type="Gramene" id="TVU23397">
    <property type="protein sequence ID" value="TVU23397"/>
    <property type="gene ID" value="EJB05_25760"/>
</dbReference>
<dbReference type="AlphaFoldDB" id="A0A5J9UJF5"/>
<comment type="caution">
    <text evidence="2">The sequence shown here is derived from an EMBL/GenBank/DDBJ whole genome shotgun (WGS) entry which is preliminary data.</text>
</comment>
<evidence type="ECO:0000313" key="3">
    <source>
        <dbReference type="EMBL" id="TVU23475.1"/>
    </source>
</evidence>
<evidence type="ECO:0000313" key="4">
    <source>
        <dbReference type="Proteomes" id="UP000324897"/>
    </source>
</evidence>
<organism evidence="2 4">
    <name type="scientific">Eragrostis curvula</name>
    <name type="common">weeping love grass</name>
    <dbReference type="NCBI Taxonomy" id="38414"/>
    <lineage>
        <taxon>Eukaryota</taxon>
        <taxon>Viridiplantae</taxon>
        <taxon>Streptophyta</taxon>
        <taxon>Embryophyta</taxon>
        <taxon>Tracheophyta</taxon>
        <taxon>Spermatophyta</taxon>
        <taxon>Magnoliopsida</taxon>
        <taxon>Liliopsida</taxon>
        <taxon>Poales</taxon>
        <taxon>Poaceae</taxon>
        <taxon>PACMAD clade</taxon>
        <taxon>Chloridoideae</taxon>
        <taxon>Eragrostideae</taxon>
        <taxon>Eragrostidinae</taxon>
        <taxon>Eragrostis</taxon>
    </lineage>
</organism>
<dbReference type="Gramene" id="TVU23475">
    <property type="protein sequence ID" value="TVU23475"/>
    <property type="gene ID" value="EJB05_25844"/>
</dbReference>
<feature type="chain" id="PRO_5033491001" description="Bifunctional inhibitor/plant lipid transfer protein/seed storage helical domain-containing protein" evidence="1">
    <location>
        <begin position="32"/>
        <end position="82"/>
    </location>
</feature>
<dbReference type="Proteomes" id="UP000324897">
    <property type="component" value="Chromosome 2"/>
</dbReference>
<dbReference type="PROSITE" id="PS51257">
    <property type="entry name" value="PROKAR_LIPOPROTEIN"/>
    <property type="match status" value="1"/>
</dbReference>
<protein>
    <recommendedName>
        <fullName evidence="5">Bifunctional inhibitor/plant lipid transfer protein/seed storage helical domain-containing protein</fullName>
    </recommendedName>
</protein>
<proteinExistence type="predicted"/>
<accession>A0A5J9UJF5</accession>
<gene>
    <name evidence="2" type="ORF">EJB05_25760</name>
    <name evidence="3" type="ORF">EJB05_25844</name>
</gene>
<evidence type="ECO:0000256" key="1">
    <source>
        <dbReference type="SAM" id="SignalP"/>
    </source>
</evidence>
<reference evidence="2 4" key="1">
    <citation type="journal article" date="2019" name="Sci. Rep.">
        <title>A high-quality genome of Eragrostis curvula grass provides insights into Poaceae evolution and supports new strategies to enhance forage quality.</title>
        <authorList>
            <person name="Carballo J."/>
            <person name="Santos B.A.C.M."/>
            <person name="Zappacosta D."/>
            <person name="Garbus I."/>
            <person name="Selva J.P."/>
            <person name="Gallo C.A."/>
            <person name="Diaz A."/>
            <person name="Albertini E."/>
            <person name="Caccamo M."/>
            <person name="Echenique V."/>
        </authorList>
    </citation>
    <scope>NUCLEOTIDE SEQUENCE [LARGE SCALE GENOMIC DNA]</scope>
    <source>
        <strain evidence="4">cv. Victoria</strain>
        <tissue evidence="2">Leaf</tissue>
    </source>
</reference>
<dbReference type="OrthoDB" id="655796at2759"/>